<dbReference type="RefSeq" id="WP_092503918.1">
    <property type="nucleotide sequence ID" value="NZ_LT629695.1"/>
</dbReference>
<keyword evidence="2" id="KW-0479">Metal-binding</keyword>
<keyword evidence="2" id="KW-0464">Manganese</keyword>
<dbReference type="Pfam" id="PF07687">
    <property type="entry name" value="M20_dimer"/>
    <property type="match status" value="1"/>
</dbReference>
<dbReference type="Gene3D" id="3.30.70.360">
    <property type="match status" value="1"/>
</dbReference>
<proteinExistence type="predicted"/>
<feature type="binding site" evidence="2">
    <location>
        <position position="146"/>
    </location>
    <ligand>
        <name>Mn(2+)</name>
        <dbReference type="ChEBI" id="CHEBI:29035"/>
        <label>2</label>
    </ligand>
</feature>
<reference evidence="5" key="1">
    <citation type="submission" date="2016-10" db="EMBL/GenBank/DDBJ databases">
        <authorList>
            <person name="Varghese N."/>
            <person name="Submissions S."/>
        </authorList>
    </citation>
    <scope>NUCLEOTIDE SEQUENCE [LARGE SCALE GENOMIC DNA]</scope>
    <source>
        <strain evidence="5">DSM 22002</strain>
    </source>
</reference>
<dbReference type="GO" id="GO:0019877">
    <property type="term" value="P:diaminopimelate biosynthetic process"/>
    <property type="evidence" value="ECO:0007669"/>
    <property type="project" value="UniProtKB-ARBA"/>
</dbReference>
<dbReference type="SUPFAM" id="SSF55031">
    <property type="entry name" value="Bacterial exopeptidase dimerisation domain"/>
    <property type="match status" value="1"/>
</dbReference>
<sequence>MRVLDDLASVRPFTEELYKHLHAHPELSDREHETAKRMAAELRATGIDEVHEGVGASTGVVGIVRNGDGPTILVRADMDGLPVVEDDVVEYRSTQTAEVDGGIVGVMHACGHDVHMATLQGSVRLLVQHRDAWSGTLVVVFQPAEETVAGARAMTDALRALVPSIDAALGQHVAPYPASQVRLSAGPIMAAVDELIVTVHGRGGHGSQPETTIDPVVIAASIVLRLQTIVSREVPSSQQAVVTVGTIHAGTKSNIIAETARLGLSIRTYDETVRAQIHAAIERIVQAECQAAGATQPATIEHTLWAPVTDNDPGVVGTLQPAFDAEFGGDVVPMERLSGSEDFSELAAAYGAPYCFWFTGGIDDARHAAAVEAGTVLTDIPTNHSPAFVPVLQPTLDTAVRAMTTAVLAHLGR</sequence>
<feature type="binding site" evidence="2">
    <location>
        <position position="112"/>
    </location>
    <ligand>
        <name>Mn(2+)</name>
        <dbReference type="ChEBI" id="CHEBI:29035"/>
        <label>2</label>
    </ligand>
</feature>
<feature type="binding site" evidence="2">
    <location>
        <position position="110"/>
    </location>
    <ligand>
        <name>Mn(2+)</name>
        <dbReference type="ChEBI" id="CHEBI:29035"/>
        <label>2</label>
    </ligand>
</feature>
<evidence type="ECO:0000313" key="5">
    <source>
        <dbReference type="Proteomes" id="UP000198822"/>
    </source>
</evidence>
<name>A0A1G8D8C8_9MICO</name>
<dbReference type="InterPro" id="IPR017439">
    <property type="entry name" value="Amidohydrolase"/>
</dbReference>
<comment type="cofactor">
    <cofactor evidence="2">
        <name>Mn(2+)</name>
        <dbReference type="ChEBI" id="CHEBI:29035"/>
    </cofactor>
    <text evidence="2">The Mn(2+) ion enhances activity.</text>
</comment>
<dbReference type="Proteomes" id="UP000198822">
    <property type="component" value="Chromosome I"/>
</dbReference>
<protein>
    <submittedName>
        <fullName evidence="4">Hippurate hydrolase</fullName>
    </submittedName>
</protein>
<dbReference type="NCBIfam" id="TIGR01891">
    <property type="entry name" value="amidohydrolases"/>
    <property type="match status" value="1"/>
</dbReference>
<organism evidence="4 5">
    <name type="scientific">Agrococcus jejuensis</name>
    <dbReference type="NCBI Taxonomy" id="399736"/>
    <lineage>
        <taxon>Bacteria</taxon>
        <taxon>Bacillati</taxon>
        <taxon>Actinomycetota</taxon>
        <taxon>Actinomycetes</taxon>
        <taxon>Micrococcales</taxon>
        <taxon>Microbacteriaceae</taxon>
        <taxon>Agrococcus</taxon>
    </lineage>
</organism>
<evidence type="ECO:0000256" key="2">
    <source>
        <dbReference type="PIRSR" id="PIRSR005962-1"/>
    </source>
</evidence>
<evidence type="ECO:0000259" key="3">
    <source>
        <dbReference type="Pfam" id="PF07687"/>
    </source>
</evidence>
<dbReference type="InterPro" id="IPR002933">
    <property type="entry name" value="Peptidase_M20"/>
</dbReference>
<feature type="binding site" evidence="2">
    <location>
        <position position="172"/>
    </location>
    <ligand>
        <name>Mn(2+)</name>
        <dbReference type="ChEBI" id="CHEBI:29035"/>
        <label>2</label>
    </ligand>
</feature>
<dbReference type="AlphaFoldDB" id="A0A1G8D8C8"/>
<feature type="binding site" evidence="2">
    <location>
        <position position="367"/>
    </location>
    <ligand>
        <name>Mn(2+)</name>
        <dbReference type="ChEBI" id="CHEBI:29035"/>
        <label>2</label>
    </ligand>
</feature>
<dbReference type="EMBL" id="LT629695">
    <property type="protein sequence ID" value="SDH54038.1"/>
    <property type="molecule type" value="Genomic_DNA"/>
</dbReference>
<keyword evidence="1 4" id="KW-0378">Hydrolase</keyword>
<dbReference type="InterPro" id="IPR036264">
    <property type="entry name" value="Bact_exopeptidase_dim_dom"/>
</dbReference>
<evidence type="ECO:0000256" key="1">
    <source>
        <dbReference type="ARBA" id="ARBA00022801"/>
    </source>
</evidence>
<dbReference type="GO" id="GO:0050118">
    <property type="term" value="F:N-acetyldiaminopimelate deacetylase activity"/>
    <property type="evidence" value="ECO:0007669"/>
    <property type="project" value="UniProtKB-ARBA"/>
</dbReference>
<dbReference type="FunFam" id="3.30.70.360:FF:000001">
    <property type="entry name" value="N-acetyldiaminopimelate deacetylase"/>
    <property type="match status" value="1"/>
</dbReference>
<dbReference type="STRING" id="399736.SAMN04489720_1557"/>
<dbReference type="OrthoDB" id="9777385at2"/>
<gene>
    <name evidence="4" type="ORF">SAMN04489720_1557</name>
</gene>
<accession>A0A1G8D8C8</accession>
<dbReference type="InterPro" id="IPR011650">
    <property type="entry name" value="Peptidase_M20_dimer"/>
</dbReference>
<dbReference type="Gene3D" id="3.40.630.10">
    <property type="entry name" value="Zn peptidases"/>
    <property type="match status" value="1"/>
</dbReference>
<dbReference type="PIRSF" id="PIRSF005962">
    <property type="entry name" value="Pept_M20D_amidohydro"/>
    <property type="match status" value="1"/>
</dbReference>
<feature type="domain" description="Peptidase M20 dimerisation" evidence="3">
    <location>
        <begin position="196"/>
        <end position="289"/>
    </location>
</feature>
<dbReference type="Pfam" id="PF01546">
    <property type="entry name" value="Peptidase_M20"/>
    <property type="match status" value="1"/>
</dbReference>
<keyword evidence="5" id="KW-1185">Reference proteome</keyword>
<dbReference type="PANTHER" id="PTHR11014">
    <property type="entry name" value="PEPTIDASE M20 FAMILY MEMBER"/>
    <property type="match status" value="1"/>
</dbReference>
<dbReference type="GO" id="GO:0046872">
    <property type="term" value="F:metal ion binding"/>
    <property type="evidence" value="ECO:0007669"/>
    <property type="project" value="UniProtKB-KW"/>
</dbReference>
<dbReference type="PANTHER" id="PTHR11014:SF63">
    <property type="entry name" value="METALLOPEPTIDASE, PUTATIVE (AFU_ORTHOLOGUE AFUA_6G09600)-RELATED"/>
    <property type="match status" value="1"/>
</dbReference>
<dbReference type="SUPFAM" id="SSF53187">
    <property type="entry name" value="Zn-dependent exopeptidases"/>
    <property type="match status" value="1"/>
</dbReference>
<evidence type="ECO:0000313" key="4">
    <source>
        <dbReference type="EMBL" id="SDH54038.1"/>
    </source>
</evidence>